<dbReference type="RefSeq" id="XP_016208931.1">
    <property type="nucleotide sequence ID" value="XM_016363254.1"/>
</dbReference>
<evidence type="ECO:0000256" key="1">
    <source>
        <dbReference type="ARBA" id="ARBA00004567"/>
    </source>
</evidence>
<keyword evidence="3" id="KW-0509">mRNA transport</keyword>
<dbReference type="Pfam" id="PF13634">
    <property type="entry name" value="Nucleoporin_FG"/>
    <property type="match status" value="1"/>
</dbReference>
<dbReference type="OrthoDB" id="6162375at2759"/>
<dbReference type="VEuPathDB" id="FungiDB:PV09_09228"/>
<keyword evidence="8" id="KW-1185">Reference proteome</keyword>
<sequence length="402" mass="44444">MSLFGTTPKPGGLFGTSTTAQQPQQTGGLFGSSTLQQTQTAPAAGGGLFAASTTQPQQQQQTSSLFGSSTAQKPALSLFGSTTQQQPAQNTATGGGGLFGISAAPAAQSQQEKLAQSFLSGSTSVTPLPRLGESQWMTQPNPREKPIRDQMLELFQKWHPASPNSLFTYYFYTSVGADRAPYYGVPPDEDSVKWEEALKHKPAEGCIPVLARGFGDEGIAGRVKLQQLALAALTERMHEIDKSLTTRIEEHDLKFTVRAQEARRRHIALSRRCLALATKVQVLRNRGYALDAAEEELKDRLFKLEKQVFDPVLNGRQEELWARMTVVRERARILKVETERLGKKAGELEGAEQIDEETMAKIRQILMSYDSQLGHLRRELDLINKEFESWEASEKLVNGPKR</sequence>
<dbReference type="Pfam" id="PF18570">
    <property type="entry name" value="Nup54_57_C"/>
    <property type="match status" value="1"/>
</dbReference>
<dbReference type="InterPro" id="IPR025712">
    <property type="entry name" value="Nup54_alpha-helical_dom"/>
</dbReference>
<evidence type="ECO:0000259" key="6">
    <source>
        <dbReference type="Pfam" id="PF13874"/>
    </source>
</evidence>
<feature type="compositionally biased region" description="Polar residues" evidence="5">
    <location>
        <begin position="15"/>
        <end position="32"/>
    </location>
</feature>
<dbReference type="EMBL" id="KN847586">
    <property type="protein sequence ID" value="KIV99057.1"/>
    <property type="molecule type" value="Genomic_DNA"/>
</dbReference>
<dbReference type="InterPro" id="IPR024864">
    <property type="entry name" value="Nup54/Nup57/Nup44"/>
</dbReference>
<dbReference type="PANTHER" id="PTHR13000">
    <property type="entry name" value="NUCLEOPORIN P54"/>
    <property type="match status" value="1"/>
</dbReference>
<dbReference type="EMBL" id="KN847586">
    <property type="protein sequence ID" value="KIV99061.1"/>
    <property type="molecule type" value="Genomic_DNA"/>
</dbReference>
<dbReference type="AlphaFoldDB" id="A0A0D1XA78"/>
<evidence type="ECO:0000256" key="3">
    <source>
        <dbReference type="ARBA" id="ARBA00023132"/>
    </source>
</evidence>
<organism evidence="7 8">
    <name type="scientific">Verruconis gallopava</name>
    <dbReference type="NCBI Taxonomy" id="253628"/>
    <lineage>
        <taxon>Eukaryota</taxon>
        <taxon>Fungi</taxon>
        <taxon>Dikarya</taxon>
        <taxon>Ascomycota</taxon>
        <taxon>Pezizomycotina</taxon>
        <taxon>Dothideomycetes</taxon>
        <taxon>Pleosporomycetidae</taxon>
        <taxon>Venturiales</taxon>
        <taxon>Sympoventuriaceae</taxon>
        <taxon>Verruconis</taxon>
    </lineage>
</organism>
<comment type="subcellular location">
    <subcellularLocation>
        <location evidence="1">Nucleus</location>
        <location evidence="1">Nuclear pore complex</location>
    </subcellularLocation>
</comment>
<dbReference type="HOGENOM" id="CLU_023804_0_1_1"/>
<proteinExistence type="predicted"/>
<dbReference type="RefSeq" id="XP_016208927.1">
    <property type="nucleotide sequence ID" value="XM_016363250.1"/>
</dbReference>
<dbReference type="EMBL" id="KN847586">
    <property type="protein sequence ID" value="KIV99056.1"/>
    <property type="molecule type" value="Genomic_DNA"/>
</dbReference>
<keyword evidence="3" id="KW-0811">Translocation</keyword>
<dbReference type="EMBL" id="KN847586">
    <property type="protein sequence ID" value="KIV99058.1"/>
    <property type="molecule type" value="Genomic_DNA"/>
</dbReference>
<evidence type="ECO:0000256" key="2">
    <source>
        <dbReference type="ARBA" id="ARBA00022448"/>
    </source>
</evidence>
<accession>A0A0D1XA78</accession>
<gene>
    <name evidence="7" type="ORF">PV09_09228</name>
</gene>
<dbReference type="GO" id="GO:0006999">
    <property type="term" value="P:nuclear pore organization"/>
    <property type="evidence" value="ECO:0007669"/>
    <property type="project" value="TreeGrafter"/>
</dbReference>
<keyword evidence="4" id="KW-0539">Nucleus</keyword>
<feature type="compositionally biased region" description="Low complexity" evidence="5">
    <location>
        <begin position="52"/>
        <end position="64"/>
    </location>
</feature>
<evidence type="ECO:0000313" key="7">
    <source>
        <dbReference type="EMBL" id="KIV99060.1"/>
    </source>
</evidence>
<dbReference type="RefSeq" id="XP_016208930.1">
    <property type="nucleotide sequence ID" value="XM_016363253.1"/>
</dbReference>
<dbReference type="Gene3D" id="1.20.5.490">
    <property type="entry name" value="Single helix bin"/>
    <property type="match status" value="1"/>
</dbReference>
<dbReference type="GO" id="GO:0006607">
    <property type="term" value="P:NLS-bearing protein import into nucleus"/>
    <property type="evidence" value="ECO:0007669"/>
    <property type="project" value="TreeGrafter"/>
</dbReference>
<dbReference type="GO" id="GO:0044613">
    <property type="term" value="C:nuclear pore central transport channel"/>
    <property type="evidence" value="ECO:0007669"/>
    <property type="project" value="TreeGrafter"/>
</dbReference>
<name>A0A0D1XA78_9PEZI</name>
<dbReference type="PANTHER" id="PTHR13000:SF0">
    <property type="entry name" value="NUCLEOPORIN P54"/>
    <property type="match status" value="1"/>
</dbReference>
<keyword evidence="3" id="KW-0906">Nuclear pore complex</keyword>
<evidence type="ECO:0000256" key="4">
    <source>
        <dbReference type="ARBA" id="ARBA00023242"/>
    </source>
</evidence>
<dbReference type="RefSeq" id="XP_016208926.1">
    <property type="nucleotide sequence ID" value="XM_016363249.1"/>
</dbReference>
<feature type="domain" description="Nucleoporin Nup54 alpha-helical" evidence="6">
    <location>
        <begin position="186"/>
        <end position="324"/>
    </location>
</feature>
<dbReference type="GeneID" id="27317201"/>
<dbReference type="RefSeq" id="XP_016208928.1">
    <property type="nucleotide sequence ID" value="XM_016363251.1"/>
</dbReference>
<dbReference type="Pfam" id="PF13874">
    <property type="entry name" value="Nup54"/>
    <property type="match status" value="1"/>
</dbReference>
<dbReference type="EMBL" id="KN847586">
    <property type="protein sequence ID" value="KIV99059.1"/>
    <property type="molecule type" value="Genomic_DNA"/>
</dbReference>
<dbReference type="Proteomes" id="UP000053259">
    <property type="component" value="Unassembled WGS sequence"/>
</dbReference>
<dbReference type="GO" id="GO:0036228">
    <property type="term" value="P:protein localization to nuclear inner membrane"/>
    <property type="evidence" value="ECO:0007669"/>
    <property type="project" value="TreeGrafter"/>
</dbReference>
<evidence type="ECO:0000313" key="8">
    <source>
        <dbReference type="Proteomes" id="UP000053259"/>
    </source>
</evidence>
<evidence type="ECO:0000256" key="5">
    <source>
        <dbReference type="SAM" id="MobiDB-lite"/>
    </source>
</evidence>
<feature type="region of interest" description="Disordered" evidence="5">
    <location>
        <begin position="46"/>
        <end position="67"/>
    </location>
</feature>
<keyword evidence="2" id="KW-0813">Transport</keyword>
<feature type="region of interest" description="Disordered" evidence="5">
    <location>
        <begin position="1"/>
        <end position="32"/>
    </location>
</feature>
<dbReference type="EMBL" id="KN847586">
    <property type="protein sequence ID" value="KIV99060.1"/>
    <property type="molecule type" value="Genomic_DNA"/>
</dbReference>
<dbReference type="InterPro" id="IPR025574">
    <property type="entry name" value="Nucleoporin_FG_rpt"/>
</dbReference>
<reference evidence="7 8" key="1">
    <citation type="submission" date="2015-01" db="EMBL/GenBank/DDBJ databases">
        <title>The Genome Sequence of Ochroconis gallopava CBS43764.</title>
        <authorList>
            <consortium name="The Broad Institute Genomics Platform"/>
            <person name="Cuomo C."/>
            <person name="de Hoog S."/>
            <person name="Gorbushina A."/>
            <person name="Stielow B."/>
            <person name="Teixiera M."/>
            <person name="Abouelleil A."/>
            <person name="Chapman S.B."/>
            <person name="Priest M."/>
            <person name="Young S.K."/>
            <person name="Wortman J."/>
            <person name="Nusbaum C."/>
            <person name="Birren B."/>
        </authorList>
    </citation>
    <scope>NUCLEOTIDE SEQUENCE [LARGE SCALE GENOMIC DNA]</scope>
    <source>
        <strain evidence="7 8">CBS 43764</strain>
    </source>
</reference>
<dbReference type="STRING" id="253628.A0A0D1XA78"/>
<keyword evidence="3" id="KW-0653">Protein transport</keyword>
<dbReference type="Gene3D" id="1.20.5.3600">
    <property type="match status" value="1"/>
</dbReference>
<dbReference type="RefSeq" id="XP_016208929.1">
    <property type="nucleotide sequence ID" value="XM_016363252.1"/>
</dbReference>
<protein>
    <recommendedName>
        <fullName evidence="6">Nucleoporin Nup54 alpha-helical domain-containing protein</fullName>
    </recommendedName>
</protein>
<dbReference type="GO" id="GO:0017056">
    <property type="term" value="F:structural constituent of nuclear pore"/>
    <property type="evidence" value="ECO:0007669"/>
    <property type="project" value="TreeGrafter"/>
</dbReference>